<dbReference type="GeneTree" id="ENSGT00940000156524"/>
<feature type="region of interest" description="Disordered" evidence="13">
    <location>
        <begin position="1299"/>
        <end position="1336"/>
    </location>
</feature>
<dbReference type="GO" id="GO:0005634">
    <property type="term" value="C:nucleus"/>
    <property type="evidence" value="ECO:0007669"/>
    <property type="project" value="UniProtKB-SubCell"/>
</dbReference>
<keyword evidence="16" id="KW-1185">Reference proteome</keyword>
<dbReference type="Pfam" id="PF25412">
    <property type="entry name" value="zf-C2H2_ZNF592"/>
    <property type="match status" value="1"/>
</dbReference>
<keyword evidence="11" id="KW-0539">Nucleus</keyword>
<feature type="domain" description="C2H2-type" evidence="14">
    <location>
        <begin position="724"/>
        <end position="761"/>
    </location>
</feature>
<feature type="compositionally biased region" description="Polar residues" evidence="13">
    <location>
        <begin position="214"/>
        <end position="235"/>
    </location>
</feature>
<dbReference type="FunFam" id="3.30.160.60:FF:000100">
    <property type="entry name" value="Zinc finger 45-like"/>
    <property type="match status" value="1"/>
</dbReference>
<keyword evidence="8" id="KW-0805">Transcription regulation</keyword>
<feature type="region of interest" description="Disordered" evidence="13">
    <location>
        <begin position="90"/>
        <end position="129"/>
    </location>
</feature>
<dbReference type="InterPro" id="IPR013087">
    <property type="entry name" value="Znf_C2H2_type"/>
</dbReference>
<dbReference type="InterPro" id="IPR041697">
    <property type="entry name" value="Znf-C2H2_11"/>
</dbReference>
<comment type="subcellular location">
    <subcellularLocation>
        <location evidence="2">Nucleus</location>
    </subcellularLocation>
</comment>
<protein>
    <submittedName>
        <fullName evidence="15">Zinc finger protein 687a</fullName>
    </submittedName>
</protein>
<reference evidence="15" key="2">
    <citation type="submission" date="2025-08" db="UniProtKB">
        <authorList>
            <consortium name="Ensembl"/>
        </authorList>
    </citation>
    <scope>IDENTIFICATION</scope>
</reference>
<accession>A0A3B4CU10</accession>
<keyword evidence="6 12" id="KW-0863">Zinc-finger</keyword>
<keyword evidence="9" id="KW-0238">DNA-binding</keyword>
<keyword evidence="5" id="KW-0677">Repeat</keyword>
<dbReference type="PROSITE" id="PS50157">
    <property type="entry name" value="ZINC_FINGER_C2H2_2"/>
    <property type="match status" value="6"/>
</dbReference>
<dbReference type="OMA" id="DQHINKF"/>
<dbReference type="GO" id="GO:0003677">
    <property type="term" value="F:DNA binding"/>
    <property type="evidence" value="ECO:0007669"/>
    <property type="project" value="UniProtKB-KW"/>
</dbReference>
<reference evidence="15 16" key="1">
    <citation type="submission" date="2020-10" db="EMBL/GenBank/DDBJ databases">
        <title>Pygocentrus nattereri (red-bellied piranha) genome, fPygNat1, primary haplotype.</title>
        <authorList>
            <person name="Myers G."/>
            <person name="Meyer A."/>
            <person name="Karagic N."/>
            <person name="Pippel M."/>
            <person name="Winkler S."/>
            <person name="Tracey A."/>
            <person name="Wood J."/>
            <person name="Formenti G."/>
            <person name="Howe K."/>
            <person name="Fedrigo O."/>
            <person name="Jarvis E.D."/>
        </authorList>
    </citation>
    <scope>NUCLEOTIDE SEQUENCE [LARGE SCALE GENOMIC DNA]</scope>
</reference>
<evidence type="ECO:0000256" key="12">
    <source>
        <dbReference type="PROSITE-ProRule" id="PRU00042"/>
    </source>
</evidence>
<feature type="compositionally biased region" description="Polar residues" evidence="13">
    <location>
        <begin position="435"/>
        <end position="448"/>
    </location>
</feature>
<feature type="compositionally biased region" description="Low complexity" evidence="13">
    <location>
        <begin position="1204"/>
        <end position="1217"/>
    </location>
</feature>
<feature type="region of interest" description="Disordered" evidence="13">
    <location>
        <begin position="1183"/>
        <end position="1240"/>
    </location>
</feature>
<feature type="compositionally biased region" description="Low complexity" evidence="13">
    <location>
        <begin position="556"/>
        <end position="571"/>
    </location>
</feature>
<dbReference type="SMART" id="SM00355">
    <property type="entry name" value="ZnF_C2H2"/>
    <property type="match status" value="15"/>
</dbReference>
<evidence type="ECO:0000256" key="8">
    <source>
        <dbReference type="ARBA" id="ARBA00023015"/>
    </source>
</evidence>
<name>A0A3B4CU10_PYGNA</name>
<organism evidence="15 16">
    <name type="scientific">Pygocentrus nattereri</name>
    <name type="common">Red-bellied piranha</name>
    <dbReference type="NCBI Taxonomy" id="42514"/>
    <lineage>
        <taxon>Eukaryota</taxon>
        <taxon>Metazoa</taxon>
        <taxon>Chordata</taxon>
        <taxon>Craniata</taxon>
        <taxon>Vertebrata</taxon>
        <taxon>Euteleostomi</taxon>
        <taxon>Actinopterygii</taxon>
        <taxon>Neopterygii</taxon>
        <taxon>Teleostei</taxon>
        <taxon>Ostariophysi</taxon>
        <taxon>Characiformes</taxon>
        <taxon>Characoidei</taxon>
        <taxon>Pygocentrus</taxon>
    </lineage>
</organism>
<evidence type="ECO:0000256" key="6">
    <source>
        <dbReference type="ARBA" id="ARBA00022771"/>
    </source>
</evidence>
<feature type="compositionally biased region" description="Basic and acidic residues" evidence="13">
    <location>
        <begin position="1069"/>
        <end position="1089"/>
    </location>
</feature>
<feature type="compositionally biased region" description="Basic and acidic residues" evidence="13">
    <location>
        <begin position="90"/>
        <end position="100"/>
    </location>
</feature>
<feature type="compositionally biased region" description="Basic and acidic residues" evidence="13">
    <location>
        <begin position="1299"/>
        <end position="1317"/>
    </location>
</feature>
<feature type="region of interest" description="Disordered" evidence="13">
    <location>
        <begin position="213"/>
        <end position="531"/>
    </location>
</feature>
<evidence type="ECO:0000256" key="2">
    <source>
        <dbReference type="ARBA" id="ARBA00004123"/>
    </source>
</evidence>
<feature type="compositionally biased region" description="Basic and acidic residues" evidence="13">
    <location>
        <begin position="452"/>
        <end position="477"/>
    </location>
</feature>
<feature type="region of interest" description="Disordered" evidence="13">
    <location>
        <begin position="167"/>
        <end position="186"/>
    </location>
</feature>
<dbReference type="Proteomes" id="UP001501920">
    <property type="component" value="Chromosome 3"/>
</dbReference>
<feature type="domain" description="C2H2-type" evidence="14">
    <location>
        <begin position="1342"/>
        <end position="1364"/>
    </location>
</feature>
<comment type="similarity">
    <text evidence="3">Belongs to the krueppel C2H2-type zinc-finger protein family.</text>
</comment>
<feature type="compositionally biased region" description="Polar residues" evidence="13">
    <location>
        <begin position="244"/>
        <end position="253"/>
    </location>
</feature>
<evidence type="ECO:0000256" key="9">
    <source>
        <dbReference type="ARBA" id="ARBA00023125"/>
    </source>
</evidence>
<dbReference type="PANTHER" id="PTHR47222">
    <property type="entry name" value="ZINC FINGER PROTEIN 532-RELATED"/>
    <property type="match status" value="1"/>
</dbReference>
<evidence type="ECO:0000313" key="16">
    <source>
        <dbReference type="Proteomes" id="UP001501920"/>
    </source>
</evidence>
<dbReference type="SUPFAM" id="SSF57667">
    <property type="entry name" value="beta-beta-alpha zinc fingers"/>
    <property type="match status" value="3"/>
</dbReference>
<proteinExistence type="inferred from homology"/>
<evidence type="ECO:0000256" key="1">
    <source>
        <dbReference type="ARBA" id="ARBA00003767"/>
    </source>
</evidence>
<feature type="region of interest" description="Disordered" evidence="13">
    <location>
        <begin position="556"/>
        <end position="595"/>
    </location>
</feature>
<comment type="function">
    <text evidence="1">May be involved in transcriptional regulation.</text>
</comment>
<evidence type="ECO:0000256" key="11">
    <source>
        <dbReference type="ARBA" id="ARBA00023242"/>
    </source>
</evidence>
<evidence type="ECO:0000259" key="14">
    <source>
        <dbReference type="PROSITE" id="PS50157"/>
    </source>
</evidence>
<evidence type="ECO:0000313" key="15">
    <source>
        <dbReference type="Ensembl" id="ENSPNAP00000015582.2"/>
    </source>
</evidence>
<reference evidence="15" key="3">
    <citation type="submission" date="2025-09" db="UniProtKB">
        <authorList>
            <consortium name="Ensembl"/>
        </authorList>
    </citation>
    <scope>IDENTIFICATION</scope>
</reference>
<dbReference type="PANTHER" id="PTHR47222:SF2">
    <property type="entry name" value="ZINC FINGER PROTEIN 687"/>
    <property type="match status" value="1"/>
</dbReference>
<evidence type="ECO:0000256" key="5">
    <source>
        <dbReference type="ARBA" id="ARBA00022737"/>
    </source>
</evidence>
<dbReference type="STRING" id="42514.ENSPNAP00000015582"/>
<dbReference type="OrthoDB" id="7312725at2759"/>
<evidence type="ECO:0000256" key="10">
    <source>
        <dbReference type="ARBA" id="ARBA00023163"/>
    </source>
</evidence>
<evidence type="ECO:0000256" key="3">
    <source>
        <dbReference type="ARBA" id="ARBA00006991"/>
    </source>
</evidence>
<dbReference type="Gene3D" id="3.30.160.60">
    <property type="entry name" value="Classic Zinc Finger"/>
    <property type="match status" value="4"/>
</dbReference>
<feature type="domain" description="C2H2-type" evidence="14">
    <location>
        <begin position="1025"/>
        <end position="1053"/>
    </location>
</feature>
<feature type="domain" description="C2H2-type" evidence="14">
    <location>
        <begin position="994"/>
        <end position="1021"/>
    </location>
</feature>
<sequence>MGGWMGGWVDGCTNFKTEYPDTYHIGKMYHDMFLPHQPPPCSCMLASLNVFPLFILPVVHRVMGDMKTPDFDDLLAAFDIPDIDAKEAIQSHTREPDGNHSESGGGGKERSGAQRPTAPSEVCESAPLASHDPSAVSVIVKNSVPSDAHVSEEEEQEQDMAGQVSDVLDGANRSGGGAVLSHHLGPRVHSLSPSDSLIHNGFNAASDSLVEPSLHSSQPLMQPNGQLWSPCSPKTASEGDESNLDGSSSSHSMTFPPPVPLPISAPSTNLVDLLPPKLDENEVEHPASASHVAPLAQSLNSTSRTGVPRPLSEDDESEPDLGSPPLLIRESPDLQPSVSPRFPRRPRRSSDLQPPSPSSPTLPVSNTQVGEAAAVGLTPSVTNQAPPQSGSIPTSGMEKADPPNMERYPEHIIEERDSPESPEPEMPACSPAPAQGSTKPANRSRSPPSAQPDEKEPTEKRVEEVSGKDETMEREEGVQECGNNRDPNVQSNAEKLKEGAKAGVEQQESLEPKALAVAPGNSLGTSTAPSRPLKVRIKTVKTPTGNVTRNVSRAAAKGAAASASKGSESSKIQLGGRKVVNRPKRSAPATSGNPAVLPVSTFEDASIAMLFAASKVQKVAATLSFSSVTKASALPSASSPSMSSSASGINVRSLGLKTVYSAVPSAKAASIVNNPGAVISRSQSSLVEAFNKILNSKNPLPSYQPDLSVPPPAEWGLSVPPTGYRCLECGDAFALERSLARHYDRRSLRIEVTCNHCSKRLAFFNKCSLLLHAREHKEKGLVMQCSHLVMRPVSMEQMIGQQDTVPIGVLSSSLLACSSLPAAKEETSGQPGIFDNRCPECRSPFSSTEELAAHFQEVDPSGSDTSCMQCSPPMPLWNSCSAAAHQRIHQKLPPLVCPECGLVFLSHNLNSHMKYTCLHYTRQLGYRCACCQLVFGGVNSLNAVKNHMQTAHCEVFHKCPACPMAFKSAPSAEVHCTAQHPSLTGTTKQSKEIYKCVLCQTVFTQKSLLNLHFDTHLAKQKVHVFKCPECTKLFTQRGSLLAHVKASHRNLSHVSAQKSVLKMESSDGEEWRREEEEVGERDGDPGENEHFTMPSIQTWSCSECQIRYTDKDGYIAHMAKQHGKELKRFPCTLCEGSFSSSSSLRRHMRIKHKGIKRSFQCQLCPQGRKTFGTKLVLEKHMQIHHKGQRGAAAPSQVRSRFTDSADSSSKQDSALSAVTAGSAEEDDARRDGRAGSIPGREGDGFRCTPCGFLCEDKEEFLQHIQSHRGGEGGAFQCQLCGACFASNSSLSRHRFISHRMRETERTRTPSSHGDNHHGNVSPAPTDPSPGSPSQAEEGEGKLICKVCGRHFSKAADLSTHFRTHGMAFITAYKTDKPA</sequence>
<feature type="domain" description="C2H2-type" evidence="14">
    <location>
        <begin position="1275"/>
        <end position="1303"/>
    </location>
</feature>
<dbReference type="PROSITE" id="PS00028">
    <property type="entry name" value="ZINC_FINGER_C2H2_1"/>
    <property type="match status" value="5"/>
</dbReference>
<keyword evidence="4" id="KW-0479">Metal-binding</keyword>
<feature type="compositionally biased region" description="Polar residues" evidence="13">
    <location>
        <begin position="379"/>
        <end position="394"/>
    </location>
</feature>
<dbReference type="Pfam" id="PF16622">
    <property type="entry name" value="zf-C2H2_11"/>
    <property type="match status" value="2"/>
</dbReference>
<dbReference type="Ensembl" id="ENSPNAT00000037793.2">
    <property type="protein sequence ID" value="ENSPNAP00000015582.2"/>
    <property type="gene ID" value="ENSPNAG00000021642.2"/>
</dbReference>
<dbReference type="InterPro" id="IPR057356">
    <property type="entry name" value="Znf-C2H2_ZNF592"/>
</dbReference>
<keyword evidence="7" id="KW-0862">Zinc</keyword>
<feature type="domain" description="C2H2-type" evidence="14">
    <location>
        <begin position="1129"/>
        <end position="1157"/>
    </location>
</feature>
<evidence type="ECO:0000256" key="7">
    <source>
        <dbReference type="ARBA" id="ARBA00022833"/>
    </source>
</evidence>
<dbReference type="Pfam" id="PF00096">
    <property type="entry name" value="zf-C2H2"/>
    <property type="match status" value="3"/>
</dbReference>
<keyword evidence="10" id="KW-0804">Transcription</keyword>
<dbReference type="InterPro" id="IPR045914">
    <property type="entry name" value="Zn532-like"/>
</dbReference>
<dbReference type="InterPro" id="IPR036236">
    <property type="entry name" value="Znf_C2H2_sf"/>
</dbReference>
<evidence type="ECO:0000256" key="13">
    <source>
        <dbReference type="SAM" id="MobiDB-lite"/>
    </source>
</evidence>
<feature type="compositionally biased region" description="Polar residues" evidence="13">
    <location>
        <begin position="481"/>
        <end position="493"/>
    </location>
</feature>
<evidence type="ECO:0000256" key="4">
    <source>
        <dbReference type="ARBA" id="ARBA00022723"/>
    </source>
</evidence>
<feature type="compositionally biased region" description="Basic and acidic residues" evidence="13">
    <location>
        <begin position="407"/>
        <end position="419"/>
    </location>
</feature>
<dbReference type="GO" id="GO:0008270">
    <property type="term" value="F:zinc ion binding"/>
    <property type="evidence" value="ECO:0007669"/>
    <property type="project" value="UniProtKB-KW"/>
</dbReference>
<feature type="region of interest" description="Disordered" evidence="13">
    <location>
        <begin position="1058"/>
        <end position="1089"/>
    </location>
</feature>